<gene>
    <name evidence="1" type="ORF">CEXT_1701</name>
</gene>
<keyword evidence="2" id="KW-1185">Reference proteome</keyword>
<organism evidence="1 2">
    <name type="scientific">Caerostris extrusa</name>
    <name type="common">Bark spider</name>
    <name type="synonym">Caerostris bankana</name>
    <dbReference type="NCBI Taxonomy" id="172846"/>
    <lineage>
        <taxon>Eukaryota</taxon>
        <taxon>Metazoa</taxon>
        <taxon>Ecdysozoa</taxon>
        <taxon>Arthropoda</taxon>
        <taxon>Chelicerata</taxon>
        <taxon>Arachnida</taxon>
        <taxon>Araneae</taxon>
        <taxon>Araneomorphae</taxon>
        <taxon>Entelegynae</taxon>
        <taxon>Araneoidea</taxon>
        <taxon>Araneidae</taxon>
        <taxon>Caerostris</taxon>
    </lineage>
</organism>
<proteinExistence type="predicted"/>
<name>A0AAV4X2C3_CAEEX</name>
<evidence type="ECO:0000313" key="2">
    <source>
        <dbReference type="Proteomes" id="UP001054945"/>
    </source>
</evidence>
<protein>
    <submittedName>
        <fullName evidence="1">Uncharacterized protein</fullName>
    </submittedName>
</protein>
<evidence type="ECO:0000313" key="1">
    <source>
        <dbReference type="EMBL" id="GIY89380.1"/>
    </source>
</evidence>
<sequence length="75" mass="8584">MVAKNVFSQVQLRRIIGTQGSEIIDQPSIAKRTRLVHFARFCRVSTHVVFLNFFSRMSILKGSVQFKKAARSSRT</sequence>
<dbReference type="AlphaFoldDB" id="A0AAV4X2C3"/>
<comment type="caution">
    <text evidence="1">The sequence shown here is derived from an EMBL/GenBank/DDBJ whole genome shotgun (WGS) entry which is preliminary data.</text>
</comment>
<dbReference type="EMBL" id="BPLR01017200">
    <property type="protein sequence ID" value="GIY89380.1"/>
    <property type="molecule type" value="Genomic_DNA"/>
</dbReference>
<dbReference type="Proteomes" id="UP001054945">
    <property type="component" value="Unassembled WGS sequence"/>
</dbReference>
<reference evidence="1 2" key="1">
    <citation type="submission" date="2021-06" db="EMBL/GenBank/DDBJ databases">
        <title>Caerostris extrusa draft genome.</title>
        <authorList>
            <person name="Kono N."/>
            <person name="Arakawa K."/>
        </authorList>
    </citation>
    <scope>NUCLEOTIDE SEQUENCE [LARGE SCALE GENOMIC DNA]</scope>
</reference>
<accession>A0AAV4X2C3</accession>